<reference evidence="1 2" key="1">
    <citation type="submission" date="2023-09" db="EMBL/GenBank/DDBJ databases">
        <title>Genomes of two closely related lineages of the louse Polyplax serrata with different host specificities.</title>
        <authorList>
            <person name="Martinu J."/>
            <person name="Tarabai H."/>
            <person name="Stefka J."/>
            <person name="Hypsa V."/>
        </authorList>
    </citation>
    <scope>NUCLEOTIDE SEQUENCE [LARGE SCALE GENOMIC DNA]</scope>
    <source>
        <strain evidence="1">98ZLc_SE</strain>
    </source>
</reference>
<protein>
    <submittedName>
        <fullName evidence="1">Uncharacterized protein</fullName>
    </submittedName>
</protein>
<sequence length="78" mass="8676">MNRVDVAFSFDSWKEPKQRLLGAQFLAVPVIVSHLEKFTSGTAILVHMDGFPMVSTFNILNVVADEASVLLDLQKVEN</sequence>
<dbReference type="EMBL" id="JAWJWF010000006">
    <property type="protein sequence ID" value="KAK6631368.1"/>
    <property type="molecule type" value="Genomic_DNA"/>
</dbReference>
<name>A0ABR1AYE0_POLSC</name>
<dbReference type="Proteomes" id="UP001359485">
    <property type="component" value="Unassembled WGS sequence"/>
</dbReference>
<comment type="caution">
    <text evidence="1">The sequence shown here is derived from an EMBL/GenBank/DDBJ whole genome shotgun (WGS) entry which is preliminary data.</text>
</comment>
<organism evidence="1 2">
    <name type="scientific">Polyplax serrata</name>
    <name type="common">Common mouse louse</name>
    <dbReference type="NCBI Taxonomy" id="468196"/>
    <lineage>
        <taxon>Eukaryota</taxon>
        <taxon>Metazoa</taxon>
        <taxon>Ecdysozoa</taxon>
        <taxon>Arthropoda</taxon>
        <taxon>Hexapoda</taxon>
        <taxon>Insecta</taxon>
        <taxon>Pterygota</taxon>
        <taxon>Neoptera</taxon>
        <taxon>Paraneoptera</taxon>
        <taxon>Psocodea</taxon>
        <taxon>Troctomorpha</taxon>
        <taxon>Phthiraptera</taxon>
        <taxon>Anoplura</taxon>
        <taxon>Polyplacidae</taxon>
        <taxon>Polyplax</taxon>
    </lineage>
</organism>
<accession>A0ABR1AYE0</accession>
<evidence type="ECO:0000313" key="2">
    <source>
        <dbReference type="Proteomes" id="UP001359485"/>
    </source>
</evidence>
<gene>
    <name evidence="1" type="ORF">RUM44_005894</name>
</gene>
<proteinExistence type="predicted"/>
<keyword evidence="2" id="KW-1185">Reference proteome</keyword>
<evidence type="ECO:0000313" key="1">
    <source>
        <dbReference type="EMBL" id="KAK6631368.1"/>
    </source>
</evidence>